<protein>
    <submittedName>
        <fullName evidence="2">Uncharacterized protein</fullName>
    </submittedName>
</protein>
<evidence type="ECO:0000313" key="3">
    <source>
        <dbReference type="Proteomes" id="UP000078200"/>
    </source>
</evidence>
<reference evidence="2" key="1">
    <citation type="submission" date="2020-05" db="UniProtKB">
        <authorList>
            <consortium name="EnsemblMetazoa"/>
        </authorList>
    </citation>
    <scope>IDENTIFICATION</scope>
    <source>
        <strain evidence="2">TTRI</strain>
    </source>
</reference>
<evidence type="ECO:0000256" key="1">
    <source>
        <dbReference type="SAM" id="MobiDB-lite"/>
    </source>
</evidence>
<proteinExistence type="predicted"/>
<dbReference type="VEuPathDB" id="VectorBase:GAUT015647"/>
<dbReference type="AlphaFoldDB" id="A0A1A9UUF9"/>
<dbReference type="STRING" id="7395.A0A1A9UUF9"/>
<dbReference type="EnsemblMetazoa" id="GAUT015647-RA">
    <property type="protein sequence ID" value="GAUT015647-PA"/>
    <property type="gene ID" value="GAUT015647"/>
</dbReference>
<accession>A0A1A9UUF9</accession>
<name>A0A1A9UUF9_GLOAU</name>
<sequence length="160" mass="19266">MHFNLFIASNTNNYRYGEVERLLKEYRQNQELVRRIGGHYYQIIYPVQLRHHEKMGISTREVSPPKVRNRLRYKRNISTYLTPGQRPRPHDDSGFSRGRTKTPEVRFRVSKKLHATRKLKVSNLPETSEKNLFQRFRHEVCLTHLNKNHHHQRISESHLT</sequence>
<organism evidence="2 3">
    <name type="scientific">Glossina austeni</name>
    <name type="common">Savannah tsetse fly</name>
    <dbReference type="NCBI Taxonomy" id="7395"/>
    <lineage>
        <taxon>Eukaryota</taxon>
        <taxon>Metazoa</taxon>
        <taxon>Ecdysozoa</taxon>
        <taxon>Arthropoda</taxon>
        <taxon>Hexapoda</taxon>
        <taxon>Insecta</taxon>
        <taxon>Pterygota</taxon>
        <taxon>Neoptera</taxon>
        <taxon>Endopterygota</taxon>
        <taxon>Diptera</taxon>
        <taxon>Brachycera</taxon>
        <taxon>Muscomorpha</taxon>
        <taxon>Hippoboscoidea</taxon>
        <taxon>Glossinidae</taxon>
        <taxon>Glossina</taxon>
    </lineage>
</organism>
<keyword evidence="3" id="KW-1185">Reference proteome</keyword>
<evidence type="ECO:0000313" key="2">
    <source>
        <dbReference type="EnsemblMetazoa" id="GAUT015647-PA"/>
    </source>
</evidence>
<dbReference type="Proteomes" id="UP000078200">
    <property type="component" value="Unassembled WGS sequence"/>
</dbReference>
<feature type="region of interest" description="Disordered" evidence="1">
    <location>
        <begin position="80"/>
        <end position="104"/>
    </location>
</feature>